<feature type="transmembrane region" description="Helical" evidence="1">
    <location>
        <begin position="709"/>
        <end position="729"/>
    </location>
</feature>
<accession>A0A0H2RQU1</accession>
<name>A0A0H2RQU1_9AGAM</name>
<feature type="transmembrane region" description="Helical" evidence="1">
    <location>
        <begin position="772"/>
        <end position="793"/>
    </location>
</feature>
<reference evidence="2 3" key="1">
    <citation type="submission" date="2015-04" db="EMBL/GenBank/DDBJ databases">
        <title>Complete genome sequence of Schizopora paradoxa KUC8140, a cosmopolitan wood degrader in East Asia.</title>
        <authorList>
            <consortium name="DOE Joint Genome Institute"/>
            <person name="Min B."/>
            <person name="Park H."/>
            <person name="Jang Y."/>
            <person name="Kim J.-J."/>
            <person name="Kim K.H."/>
            <person name="Pangilinan J."/>
            <person name="Lipzen A."/>
            <person name="Riley R."/>
            <person name="Grigoriev I.V."/>
            <person name="Spatafora J.W."/>
            <person name="Choi I.-G."/>
        </authorList>
    </citation>
    <scope>NUCLEOTIDE SEQUENCE [LARGE SCALE GENOMIC DNA]</scope>
    <source>
        <strain evidence="2 3">KUC8140</strain>
    </source>
</reference>
<dbReference type="AlphaFoldDB" id="A0A0H2RQU1"/>
<feature type="transmembrane region" description="Helical" evidence="1">
    <location>
        <begin position="668"/>
        <end position="689"/>
    </location>
</feature>
<feature type="transmembrane region" description="Helical" evidence="1">
    <location>
        <begin position="134"/>
        <end position="158"/>
    </location>
</feature>
<keyword evidence="1" id="KW-0812">Transmembrane</keyword>
<dbReference type="Proteomes" id="UP000053477">
    <property type="component" value="Unassembled WGS sequence"/>
</dbReference>
<organism evidence="2 3">
    <name type="scientific">Schizopora paradoxa</name>
    <dbReference type="NCBI Taxonomy" id="27342"/>
    <lineage>
        <taxon>Eukaryota</taxon>
        <taxon>Fungi</taxon>
        <taxon>Dikarya</taxon>
        <taxon>Basidiomycota</taxon>
        <taxon>Agaricomycotina</taxon>
        <taxon>Agaricomycetes</taxon>
        <taxon>Hymenochaetales</taxon>
        <taxon>Schizoporaceae</taxon>
        <taxon>Schizopora</taxon>
    </lineage>
</organism>
<dbReference type="InParanoid" id="A0A0H2RQU1"/>
<evidence type="ECO:0000256" key="1">
    <source>
        <dbReference type="SAM" id="Phobius"/>
    </source>
</evidence>
<evidence type="ECO:0000313" key="3">
    <source>
        <dbReference type="Proteomes" id="UP000053477"/>
    </source>
</evidence>
<proteinExistence type="predicted"/>
<keyword evidence="3" id="KW-1185">Reference proteome</keyword>
<dbReference type="OrthoDB" id="5340195at2759"/>
<feature type="transmembrane region" description="Helical" evidence="1">
    <location>
        <begin position="555"/>
        <end position="577"/>
    </location>
</feature>
<gene>
    <name evidence="2" type="ORF">SCHPADRAFT_927945</name>
</gene>
<evidence type="ECO:0000313" key="2">
    <source>
        <dbReference type="EMBL" id="KLO14345.1"/>
    </source>
</evidence>
<dbReference type="STRING" id="27342.A0A0H2RQU1"/>
<keyword evidence="1" id="KW-1133">Transmembrane helix</keyword>
<dbReference type="PANTHER" id="PTHR35041:SF6">
    <property type="entry name" value="FORMYLMETHIONINE DEFORMYLASE-LIKE PROTEIN-RELATED"/>
    <property type="match status" value="1"/>
</dbReference>
<feature type="transmembrane region" description="Helical" evidence="1">
    <location>
        <begin position="181"/>
        <end position="208"/>
    </location>
</feature>
<feature type="transmembrane region" description="Helical" evidence="1">
    <location>
        <begin position="1094"/>
        <end position="1115"/>
    </location>
</feature>
<dbReference type="EMBL" id="KQ085945">
    <property type="protein sequence ID" value="KLO14345.1"/>
    <property type="molecule type" value="Genomic_DNA"/>
</dbReference>
<sequence>MYSQSNTSSSLRSFSSAPTRQDHQNSILTALAGFHVLEYANAVTCRFRPTNTPLPLAQRCILQLTSRRSHPRTLRIFKTQLFGSLLNLWSQNKPNMRSRREKSTECEVGDSARGEYGPVISTTSLQVKRSILQIVPMISLLLAGSALMLAHHFFFAYLDAKIIDPVVSNLPAILQDQRTPYIIGTVLAHGARIVLSMAVNITFAQLFWETLRSRSHTVKQIDALVQCGHSPFSPSAFRAVTVAPLLLFLSVVASAMTLVVIVSPGSLKVSSDSQLPEPCLASTIGDIIDASSLQLELFYSVPATVLASRTYLPPSHSNICNENSSSCFYTVPFDGPMLECNDVSNRVDFSVFLNPPLDMNGQIITGPAWPFAVWNGSYFQNDDGEAGILVLTQDLLNGVLQANNCTMYRATYDVRVLTESRSTTVQVTNVTRGPPVNVSDGTFLSEYAVEGLTLLEGIVAVGPFGATRYGNNPPGQDLSMLANSGMFVVTPSGNHTFSDTPRNILTSYMQNLSISLLSGDIFNGLNDSAPLNASLVNSTCYTTWNTYVYSPIRLLSAYGAAIAVAIFVIAPGCSLALRNGSEGMVTPSDIILSELDPNSSVNGSIKSDTQVRVGRGARGNSARPAMTLIIEEQPQPKAIQKAAEILSDQASPKANILKRKLQASKSRIIAFSVAAICCVIANHLYFQFLDGRALNRLSGFLGLISDQSFVGYSGIALTFVVQASLGIVISTSSSQIFWRSLRSQGHSVSQTDALMNTRNNPFSLSLFRCGDASLSTIVASFISSAITLVSVFVPGSISLSFDRRQSKYCVVKTPRNLTSLSTSIDADYSTPIDTVFLSGNYLSPNIPCEVDAGTRCNFTVDFMGPGLSCSDVTASSNFTAFRTESNPFTNDFDGGAQLYNIWVGSAVYNETFPEPLNLSLQTWDMQRNVYQSISCTSVSRAYSVLISASQSSSTIEVINSEIMASLPMDTSPDASAAGLSDFPQVYLSTTVNTLLGSLYFFANGTIGGEMEFVALFAMLNTLSSEFVRDYKPQNVSWPNMTETVEKYAENVTLSILSGQIYALENLNGSELLEDFTTICDYTFTGYEYSPVRLFTTYGSAILLTIVCVIGGLRAIKKNGVDESMDFSRFLRAALNERMLNVRERIDMETRIKADDDKEGSFAPCIDSEI</sequence>
<dbReference type="PANTHER" id="PTHR35041">
    <property type="entry name" value="MEDIATOR OF RNA POLYMERASE II TRANSCRIPTION SUBUNIT 1"/>
    <property type="match status" value="1"/>
</dbReference>
<protein>
    <submittedName>
        <fullName evidence="2">Uncharacterized protein</fullName>
    </submittedName>
</protein>
<feature type="transmembrane region" description="Helical" evidence="1">
    <location>
        <begin position="239"/>
        <end position="262"/>
    </location>
</feature>
<keyword evidence="1" id="KW-0472">Membrane</keyword>